<dbReference type="SMART" id="SM00065">
    <property type="entry name" value="GAF"/>
    <property type="match status" value="1"/>
</dbReference>
<dbReference type="EMBL" id="BAAABU010000030">
    <property type="protein sequence ID" value="GAA0260260.1"/>
    <property type="molecule type" value="Genomic_DNA"/>
</dbReference>
<dbReference type="SUPFAM" id="SSF55781">
    <property type="entry name" value="GAF domain-like"/>
    <property type="match status" value="1"/>
</dbReference>
<evidence type="ECO:0000313" key="4">
    <source>
        <dbReference type="EMBL" id="GAA0260260.1"/>
    </source>
</evidence>
<dbReference type="InterPro" id="IPR012074">
    <property type="entry name" value="GAF_ANTAR"/>
</dbReference>
<dbReference type="InterPro" id="IPR036388">
    <property type="entry name" value="WH-like_DNA-bd_sf"/>
</dbReference>
<dbReference type="Pfam" id="PF13185">
    <property type="entry name" value="GAF_2"/>
    <property type="match status" value="1"/>
</dbReference>
<dbReference type="InterPro" id="IPR005561">
    <property type="entry name" value="ANTAR"/>
</dbReference>
<keyword evidence="2" id="KW-0804">Transcription</keyword>
<dbReference type="Pfam" id="PF03861">
    <property type="entry name" value="ANTAR"/>
    <property type="match status" value="1"/>
</dbReference>
<accession>A0ABP3EDK4</accession>
<dbReference type="InterPro" id="IPR003018">
    <property type="entry name" value="GAF"/>
</dbReference>
<dbReference type="SMART" id="SM01012">
    <property type="entry name" value="ANTAR"/>
    <property type="match status" value="1"/>
</dbReference>
<gene>
    <name evidence="4" type="ORF">GCM10010492_71560</name>
</gene>
<sequence>MVVSIDDRAPARQLDEASEAFEHLAAVLADEQPLGEVLQHLVESASRVIPDAENVSVTVVGAKGAETAAATDRKVVAIDVDQYAAGNGPCLEAARTERPVRVGVADARERWPEFSAAAERAGVKAYLSAPLLVEGSVLGALNLYSSEPRAFDPFDEALLRLFTTAASTAITGFRRYERSRELVKSLERALDSRAEIDQAKGVLMAAHGVSADEAFASLVAESQTSNTKLRVVARNLLDSVRKP</sequence>
<dbReference type="Gene3D" id="3.30.450.40">
    <property type="match status" value="1"/>
</dbReference>
<feature type="domain" description="ANTAR" evidence="3">
    <location>
        <begin position="176"/>
        <end position="237"/>
    </location>
</feature>
<evidence type="ECO:0000313" key="5">
    <source>
        <dbReference type="Proteomes" id="UP001500416"/>
    </source>
</evidence>
<proteinExistence type="predicted"/>
<dbReference type="Proteomes" id="UP001500416">
    <property type="component" value="Unassembled WGS sequence"/>
</dbReference>
<evidence type="ECO:0000259" key="3">
    <source>
        <dbReference type="PROSITE" id="PS50921"/>
    </source>
</evidence>
<dbReference type="PIRSF" id="PIRSF036625">
    <property type="entry name" value="GAF_ANTAR"/>
    <property type="match status" value="1"/>
</dbReference>
<reference evidence="5" key="1">
    <citation type="journal article" date="2019" name="Int. J. Syst. Evol. Microbiol.">
        <title>The Global Catalogue of Microorganisms (GCM) 10K type strain sequencing project: providing services to taxonomists for standard genome sequencing and annotation.</title>
        <authorList>
            <consortium name="The Broad Institute Genomics Platform"/>
            <consortium name="The Broad Institute Genome Sequencing Center for Infectious Disease"/>
            <person name="Wu L."/>
            <person name="Ma J."/>
        </authorList>
    </citation>
    <scope>NUCLEOTIDE SEQUENCE [LARGE SCALE GENOMIC DNA]</scope>
    <source>
        <strain evidence="5">JCM 3380</strain>
    </source>
</reference>
<protein>
    <submittedName>
        <fullName evidence="4">GAF and ANTAR domain-containing protein</fullName>
    </submittedName>
</protein>
<comment type="caution">
    <text evidence="4">The sequence shown here is derived from an EMBL/GenBank/DDBJ whole genome shotgun (WGS) entry which is preliminary data.</text>
</comment>
<dbReference type="PROSITE" id="PS50921">
    <property type="entry name" value="ANTAR"/>
    <property type="match status" value="1"/>
</dbReference>
<dbReference type="Gene3D" id="1.10.10.10">
    <property type="entry name" value="Winged helix-like DNA-binding domain superfamily/Winged helix DNA-binding domain"/>
    <property type="match status" value="1"/>
</dbReference>
<keyword evidence="5" id="KW-1185">Reference proteome</keyword>
<name>A0ABP3EDK4_9PSEU</name>
<evidence type="ECO:0000256" key="2">
    <source>
        <dbReference type="ARBA" id="ARBA00023163"/>
    </source>
</evidence>
<dbReference type="InterPro" id="IPR029016">
    <property type="entry name" value="GAF-like_dom_sf"/>
</dbReference>
<organism evidence="4 5">
    <name type="scientific">Saccharothrix mutabilis subsp. mutabilis</name>
    <dbReference type="NCBI Taxonomy" id="66855"/>
    <lineage>
        <taxon>Bacteria</taxon>
        <taxon>Bacillati</taxon>
        <taxon>Actinomycetota</taxon>
        <taxon>Actinomycetes</taxon>
        <taxon>Pseudonocardiales</taxon>
        <taxon>Pseudonocardiaceae</taxon>
        <taxon>Saccharothrix</taxon>
    </lineage>
</organism>
<keyword evidence="1" id="KW-0805">Transcription regulation</keyword>
<evidence type="ECO:0000256" key="1">
    <source>
        <dbReference type="ARBA" id="ARBA00023015"/>
    </source>
</evidence>